<evidence type="ECO:0000256" key="2">
    <source>
        <dbReference type="ARBA" id="ARBA00022741"/>
    </source>
</evidence>
<comment type="caution">
    <text evidence="7">The sequence shown here is derived from an EMBL/GenBank/DDBJ whole genome shotgun (WGS) entry which is preliminary data.</text>
</comment>
<evidence type="ECO:0000256" key="1">
    <source>
        <dbReference type="ARBA" id="ARBA00022679"/>
    </source>
</evidence>
<protein>
    <submittedName>
        <fullName evidence="7">Protein kinase</fullName>
    </submittedName>
</protein>
<dbReference type="Proteomes" id="UP001201629">
    <property type="component" value="Unassembled WGS sequence"/>
</dbReference>
<dbReference type="EMBL" id="JAKKFD010000017">
    <property type="protein sequence ID" value="MCG5443362.1"/>
    <property type="molecule type" value="Genomic_DNA"/>
</dbReference>
<dbReference type="InterPro" id="IPR050339">
    <property type="entry name" value="CC_SR_Kinase"/>
</dbReference>
<keyword evidence="4" id="KW-0067">ATP-binding</keyword>
<dbReference type="InterPro" id="IPR000719">
    <property type="entry name" value="Prot_kinase_dom"/>
</dbReference>
<dbReference type="PANTHER" id="PTHR11042">
    <property type="entry name" value="EUKARYOTIC TRANSLATION INITIATION FACTOR 2-ALPHA KINASE EIF2-ALPHA KINASE -RELATED"/>
    <property type="match status" value="1"/>
</dbReference>
<gene>
    <name evidence="7" type="ORF">NIE79_001166</name>
</gene>
<organism evidence="7 8">
    <name type="scientific">Micromonospora trifolii</name>
    <dbReference type="NCBI Taxonomy" id="2911208"/>
    <lineage>
        <taxon>Bacteria</taxon>
        <taxon>Bacillati</taxon>
        <taxon>Actinomycetota</taxon>
        <taxon>Actinomycetes</taxon>
        <taxon>Micromonosporales</taxon>
        <taxon>Micromonosporaceae</taxon>
        <taxon>Micromonospora</taxon>
    </lineage>
</organism>
<reference evidence="7 8" key="1">
    <citation type="submission" date="2022-01" db="EMBL/GenBank/DDBJ databases">
        <authorList>
            <person name="Riesco R."/>
            <person name="Trujillo M.E."/>
        </authorList>
    </citation>
    <scope>NUCLEOTIDE SEQUENCE [LARGE SCALE GENOMIC DNA]</scope>
    <source>
        <strain evidence="7 8">NIE79</strain>
    </source>
</reference>
<feature type="domain" description="Protein kinase" evidence="6">
    <location>
        <begin position="24"/>
        <end position="331"/>
    </location>
</feature>
<evidence type="ECO:0000259" key="6">
    <source>
        <dbReference type="PROSITE" id="PS50011"/>
    </source>
</evidence>
<dbReference type="SMART" id="SM00220">
    <property type="entry name" value="S_TKc"/>
    <property type="match status" value="1"/>
</dbReference>
<evidence type="ECO:0000256" key="3">
    <source>
        <dbReference type="ARBA" id="ARBA00022777"/>
    </source>
</evidence>
<dbReference type="RefSeq" id="WP_238678568.1">
    <property type="nucleotide sequence ID" value="NZ_JAKKFD010000017.1"/>
</dbReference>
<dbReference type="Gene3D" id="1.10.510.10">
    <property type="entry name" value="Transferase(Phosphotransferase) domain 1"/>
    <property type="match status" value="1"/>
</dbReference>
<dbReference type="InterPro" id="IPR011009">
    <property type="entry name" value="Kinase-like_dom_sf"/>
</dbReference>
<dbReference type="SUPFAM" id="SSF56112">
    <property type="entry name" value="Protein kinase-like (PK-like)"/>
    <property type="match status" value="1"/>
</dbReference>
<dbReference type="Pfam" id="PF00069">
    <property type="entry name" value="Pkinase"/>
    <property type="match status" value="1"/>
</dbReference>
<accession>A0ABS9N078</accession>
<name>A0ABS9N078_9ACTN</name>
<keyword evidence="3 7" id="KW-0418">Kinase</keyword>
<keyword evidence="8" id="KW-1185">Reference proteome</keyword>
<dbReference type="GO" id="GO:0016301">
    <property type="term" value="F:kinase activity"/>
    <property type="evidence" value="ECO:0007669"/>
    <property type="project" value="UniProtKB-KW"/>
</dbReference>
<comment type="similarity">
    <text evidence="5">Belongs to the protein kinase superfamily. Ser/Thr protein kinase family. GCN2 subfamily.</text>
</comment>
<evidence type="ECO:0000313" key="8">
    <source>
        <dbReference type="Proteomes" id="UP001201629"/>
    </source>
</evidence>
<evidence type="ECO:0000256" key="4">
    <source>
        <dbReference type="ARBA" id="ARBA00022840"/>
    </source>
</evidence>
<evidence type="ECO:0000313" key="7">
    <source>
        <dbReference type="EMBL" id="MCG5443362.1"/>
    </source>
</evidence>
<dbReference type="PROSITE" id="PS00108">
    <property type="entry name" value="PROTEIN_KINASE_ST"/>
    <property type="match status" value="1"/>
</dbReference>
<sequence length="355" mass="39446">MISDAAENLLGLKLDGGWRVLKKIEPGPTATGGNFCTGYLVENEDGSQGFCKALNLARALTSPDPARLLEELTKAYNFECEVLEKCADAKMSRVVLAVGKGVVEVPGFYFPRVNYIIFERADGDIRAALNSAAHLDIAIRLRCLHHVATGLQQLHQRHIAHQDLKPSNILVFSHQTQPEPVVNKISDLGRATDRAIPARHDQFGIAGDPSYAPPEQLYGDTPTDFGARRLACDLYQLGSLIAFMFTGVSINALLFQELHPMHTWRNWTGTYNEALPYVRDAFGRAVGRISSDMPHQIKTDVAELIGYLCEPDPHLRGHPVSRRQQAGNPYSLVRFISRLDLLTRKAEIELQRGVR</sequence>
<dbReference type="InterPro" id="IPR008271">
    <property type="entry name" value="Ser/Thr_kinase_AS"/>
</dbReference>
<proteinExistence type="inferred from homology"/>
<keyword evidence="1" id="KW-0808">Transferase</keyword>
<dbReference type="PROSITE" id="PS50011">
    <property type="entry name" value="PROTEIN_KINASE_DOM"/>
    <property type="match status" value="1"/>
</dbReference>
<keyword evidence="2" id="KW-0547">Nucleotide-binding</keyword>
<evidence type="ECO:0000256" key="5">
    <source>
        <dbReference type="ARBA" id="ARBA00037982"/>
    </source>
</evidence>